<dbReference type="GO" id="GO:0008270">
    <property type="term" value="F:zinc ion binding"/>
    <property type="evidence" value="ECO:0007669"/>
    <property type="project" value="UniProtKB-KW"/>
</dbReference>
<evidence type="ECO:0000256" key="9">
    <source>
        <dbReference type="SAM" id="MobiDB-lite"/>
    </source>
</evidence>
<dbReference type="InterPro" id="IPR013150">
    <property type="entry name" value="TFIIB_cyclin"/>
</dbReference>
<dbReference type="InterPro" id="IPR000812">
    <property type="entry name" value="TFIIB"/>
</dbReference>
<dbReference type="FunFam" id="1.20.5.650:FF:000002">
    <property type="entry name" value="Cyclin/Brf1-like TBP-binding protein"/>
    <property type="match status" value="1"/>
</dbReference>
<dbReference type="Proteomes" id="UP000027138">
    <property type="component" value="Unassembled WGS sequence"/>
</dbReference>
<dbReference type="CDD" id="cd20553">
    <property type="entry name" value="CYCLIN_TFIIIB90_rpt1"/>
    <property type="match status" value="1"/>
</dbReference>
<evidence type="ECO:0000256" key="3">
    <source>
        <dbReference type="ARBA" id="ARBA00022723"/>
    </source>
</evidence>
<feature type="compositionally biased region" description="Acidic residues" evidence="9">
    <location>
        <begin position="592"/>
        <end position="603"/>
    </location>
</feature>
<keyword evidence="5" id="KW-0862">Zinc</keyword>
<dbReference type="GO" id="GO:0000995">
    <property type="term" value="F:RNA polymerase III general transcription initiation factor activity"/>
    <property type="evidence" value="ECO:0007669"/>
    <property type="project" value="TreeGrafter"/>
</dbReference>
<keyword evidence="13" id="KW-1185">Reference proteome</keyword>
<evidence type="ECO:0000313" key="13">
    <source>
        <dbReference type="Proteomes" id="UP000027138"/>
    </source>
</evidence>
<dbReference type="OrthoDB" id="511529at2759"/>
<dbReference type="STRING" id="180498.A0A067KU11"/>
<feature type="domain" description="Transcription factor TFIIB cyclin-like" evidence="10">
    <location>
        <begin position="169"/>
        <end position="258"/>
    </location>
</feature>
<dbReference type="GO" id="GO:0017025">
    <property type="term" value="F:TBP-class protein binding"/>
    <property type="evidence" value="ECO:0007669"/>
    <property type="project" value="InterPro"/>
</dbReference>
<evidence type="ECO:0000256" key="8">
    <source>
        <dbReference type="ARBA" id="ARBA00023242"/>
    </source>
</evidence>
<proteinExistence type="inferred from homology"/>
<keyword evidence="7" id="KW-0804">Transcription</keyword>
<feature type="compositionally biased region" description="Acidic residues" evidence="9">
    <location>
        <begin position="567"/>
        <end position="585"/>
    </location>
</feature>
<dbReference type="Pfam" id="PF00382">
    <property type="entry name" value="TFIIB"/>
    <property type="match status" value="2"/>
</dbReference>
<dbReference type="Gene3D" id="1.10.472.10">
    <property type="entry name" value="Cyclin-like"/>
    <property type="match status" value="2"/>
</dbReference>
<dbReference type="GO" id="GO:0070897">
    <property type="term" value="P:transcription preinitiation complex assembly"/>
    <property type="evidence" value="ECO:0007669"/>
    <property type="project" value="InterPro"/>
</dbReference>
<feature type="compositionally biased region" description="Basic and acidic residues" evidence="9">
    <location>
        <begin position="391"/>
        <end position="407"/>
    </location>
</feature>
<evidence type="ECO:0000256" key="1">
    <source>
        <dbReference type="ARBA" id="ARBA00004123"/>
    </source>
</evidence>
<dbReference type="PANTHER" id="PTHR11618">
    <property type="entry name" value="TRANSCRIPTION INITIATION FACTOR IIB-RELATED"/>
    <property type="match status" value="1"/>
</dbReference>
<dbReference type="GO" id="GO:0000126">
    <property type="term" value="C:transcription factor TFIIIB complex"/>
    <property type="evidence" value="ECO:0007669"/>
    <property type="project" value="TreeGrafter"/>
</dbReference>
<feature type="domain" description="Brf1 TBP-binding" evidence="11">
    <location>
        <begin position="413"/>
        <end position="538"/>
    </location>
</feature>
<dbReference type="GO" id="GO:0001006">
    <property type="term" value="F:RNA polymerase III type 3 promoter sequence-specific DNA binding"/>
    <property type="evidence" value="ECO:0007669"/>
    <property type="project" value="TreeGrafter"/>
</dbReference>
<feature type="region of interest" description="Disordered" evidence="9">
    <location>
        <begin position="486"/>
        <end position="514"/>
    </location>
</feature>
<keyword evidence="6" id="KW-0805">Transcription regulation</keyword>
<comment type="subcellular location">
    <subcellularLocation>
        <location evidence="1">Nucleus</location>
    </subcellularLocation>
</comment>
<dbReference type="InterPro" id="IPR036915">
    <property type="entry name" value="Cyclin-like_sf"/>
</dbReference>
<dbReference type="FunFam" id="1.10.472.10:FF:000066">
    <property type="entry name" value="Transcription factor IIIB subunit"/>
    <property type="match status" value="1"/>
</dbReference>
<dbReference type="CDD" id="cd20554">
    <property type="entry name" value="CYCLIN_TFIIIB90_rpt2"/>
    <property type="match status" value="1"/>
</dbReference>
<reference evidence="12 13" key="1">
    <citation type="journal article" date="2014" name="PLoS ONE">
        <title>Global Analysis of Gene Expression Profiles in Physic Nut (Jatropha curcas L.) Seedlings Exposed to Salt Stress.</title>
        <authorList>
            <person name="Zhang L."/>
            <person name="Zhang C."/>
            <person name="Wu P."/>
            <person name="Chen Y."/>
            <person name="Li M."/>
            <person name="Jiang H."/>
            <person name="Wu G."/>
        </authorList>
    </citation>
    <scope>NUCLEOTIDE SEQUENCE [LARGE SCALE GENOMIC DNA]</scope>
    <source>
        <strain evidence="13">cv. GZQX0401</strain>
        <tissue evidence="12">Young leaves</tissue>
    </source>
</reference>
<dbReference type="PANTHER" id="PTHR11618:SF4">
    <property type="entry name" value="TRANSCRIPTION FACTOR IIIB 90 KDA SUBUNIT"/>
    <property type="match status" value="1"/>
</dbReference>
<evidence type="ECO:0000256" key="6">
    <source>
        <dbReference type="ARBA" id="ARBA00023015"/>
    </source>
</evidence>
<comment type="similarity">
    <text evidence="2">Belongs to the TFIIB family.</text>
</comment>
<evidence type="ECO:0000259" key="11">
    <source>
        <dbReference type="Pfam" id="PF07741"/>
    </source>
</evidence>
<dbReference type="PRINTS" id="PR00685">
    <property type="entry name" value="TIFACTORIIB"/>
</dbReference>
<dbReference type="InterPro" id="IPR011665">
    <property type="entry name" value="BRF1_TBP-bd_dom"/>
</dbReference>
<evidence type="ECO:0000313" key="12">
    <source>
        <dbReference type="EMBL" id="KDP39637.1"/>
    </source>
</evidence>
<dbReference type="GO" id="GO:0005634">
    <property type="term" value="C:nucleus"/>
    <property type="evidence" value="ECO:0007669"/>
    <property type="project" value="UniProtKB-SubCell"/>
</dbReference>
<keyword evidence="8" id="KW-0539">Nucleus</keyword>
<evidence type="ECO:0000256" key="7">
    <source>
        <dbReference type="ARBA" id="ARBA00023163"/>
    </source>
</evidence>
<gene>
    <name evidence="12" type="ORF">JCGZ_02657</name>
</gene>
<dbReference type="AlphaFoldDB" id="A0A067KU11"/>
<dbReference type="SUPFAM" id="SSF47954">
    <property type="entry name" value="Cyclin-like"/>
    <property type="match status" value="2"/>
</dbReference>
<dbReference type="EMBL" id="KK914347">
    <property type="protein sequence ID" value="KDP39637.1"/>
    <property type="molecule type" value="Genomic_DNA"/>
</dbReference>
<feature type="region of interest" description="Disordered" evidence="9">
    <location>
        <begin position="334"/>
        <end position="422"/>
    </location>
</feature>
<evidence type="ECO:0000256" key="2">
    <source>
        <dbReference type="ARBA" id="ARBA00010857"/>
    </source>
</evidence>
<evidence type="ECO:0000256" key="5">
    <source>
        <dbReference type="ARBA" id="ARBA00022833"/>
    </source>
</evidence>
<keyword evidence="3" id="KW-0479">Metal-binding</keyword>
<dbReference type="Gene3D" id="1.20.5.650">
    <property type="entry name" value="Single helix bin"/>
    <property type="match status" value="1"/>
</dbReference>
<feature type="domain" description="Transcription factor TFIIB cyclin-like" evidence="10">
    <location>
        <begin position="83"/>
        <end position="157"/>
    </location>
</feature>
<sequence length="614" mass="68341">MVYCSACGRNVPGVRDNVGAISCDECGRVLRYDNYSEEVQFTKTKDGGSKMAGNILRSVESENSSRQRLFDRAYDDMIFIKNGLGMGENVAIVDQAMVYYRIAVERNFTKGRRTEQVQAACLYIACRENRKPYLLIDFSNYLRINIYVLGAVFLQLCKVLNLIEHPICQKLLDPSIFIHKYTASLAGGKNKDISDAALNIIASMNRDWMQTGRRPSGLWGAALYIAALSHGVNCSKSDILKLVHVCEATLSKRLVEFEVTESGSLTIEELNAKAAELKESSTDESNFVLKASSSKELLCQHKGTTRVSYAYGLCNECYAFFIGFEGGSDPPAFQRAEKQRKENSSANHKTNDSDLFEEELNSQHVGKGERLKSLESENGEAAQHIPTDAADYDKLHEDDDTSSKALDESDNFSDIDDAEVDGYLHNEEEAQYKKIIWEEMNREYLEEQAAKEAVAAAAKEAWEANFKNCPEDMQAAKELEAAVAAALAKSKKEKQQKRAAEAKNSGPAQSASEAALQMLTKKRLSSKINYDVLEKLFDETGSKDPKKPRTESHSDNEDKVPDHLGNENDDLGPENENEEEEDAEAYDYNNDPYDENADQEYAYDDGGGGGGYSP</sequence>
<dbReference type="Pfam" id="PF07741">
    <property type="entry name" value="BRF1"/>
    <property type="match status" value="1"/>
</dbReference>
<feature type="region of interest" description="Disordered" evidence="9">
    <location>
        <begin position="537"/>
        <end position="614"/>
    </location>
</feature>
<accession>A0A067KU11</accession>
<feature type="compositionally biased region" description="Basic and acidic residues" evidence="9">
    <location>
        <begin position="366"/>
        <end position="375"/>
    </location>
</feature>
<feature type="compositionally biased region" description="Acidic residues" evidence="9">
    <location>
        <begin position="408"/>
        <end position="420"/>
    </location>
</feature>
<evidence type="ECO:0000256" key="4">
    <source>
        <dbReference type="ARBA" id="ARBA00022771"/>
    </source>
</evidence>
<dbReference type="FunFam" id="1.10.472.10:FF:000007">
    <property type="entry name" value="Transcription factor IIIB 90 kDa subunit"/>
    <property type="match status" value="1"/>
</dbReference>
<name>A0A067KU11_JATCU</name>
<feature type="compositionally biased region" description="Basic and acidic residues" evidence="9">
    <location>
        <begin position="537"/>
        <end position="566"/>
    </location>
</feature>
<organism evidence="12 13">
    <name type="scientific">Jatropha curcas</name>
    <name type="common">Barbados nut</name>
    <dbReference type="NCBI Taxonomy" id="180498"/>
    <lineage>
        <taxon>Eukaryota</taxon>
        <taxon>Viridiplantae</taxon>
        <taxon>Streptophyta</taxon>
        <taxon>Embryophyta</taxon>
        <taxon>Tracheophyta</taxon>
        <taxon>Spermatophyta</taxon>
        <taxon>Magnoliopsida</taxon>
        <taxon>eudicotyledons</taxon>
        <taxon>Gunneridae</taxon>
        <taxon>Pentapetalae</taxon>
        <taxon>rosids</taxon>
        <taxon>fabids</taxon>
        <taxon>Malpighiales</taxon>
        <taxon>Euphorbiaceae</taxon>
        <taxon>Crotonoideae</taxon>
        <taxon>Jatropheae</taxon>
        <taxon>Jatropha</taxon>
    </lineage>
</organism>
<protein>
    <submittedName>
        <fullName evidence="12">Uncharacterized protein</fullName>
    </submittedName>
</protein>
<evidence type="ECO:0000259" key="10">
    <source>
        <dbReference type="Pfam" id="PF00382"/>
    </source>
</evidence>
<feature type="compositionally biased region" description="Gly residues" evidence="9">
    <location>
        <begin position="605"/>
        <end position="614"/>
    </location>
</feature>
<dbReference type="GO" id="GO:0097550">
    <property type="term" value="C:transcription preinitiation complex"/>
    <property type="evidence" value="ECO:0007669"/>
    <property type="project" value="TreeGrafter"/>
</dbReference>
<keyword evidence="4" id="KW-0863">Zinc-finger</keyword>